<name>A0ABV8JE19_9BACL</name>
<evidence type="ECO:0008006" key="5">
    <source>
        <dbReference type="Google" id="ProtNLM"/>
    </source>
</evidence>
<dbReference type="RefSeq" id="WP_380703814.1">
    <property type="nucleotide sequence ID" value="NZ_JBHSAP010000009.1"/>
</dbReference>
<evidence type="ECO:0000256" key="2">
    <source>
        <dbReference type="SAM" id="Phobius"/>
    </source>
</evidence>
<keyword evidence="4" id="KW-1185">Reference proteome</keyword>
<feature type="region of interest" description="Disordered" evidence="1">
    <location>
        <begin position="40"/>
        <end position="62"/>
    </location>
</feature>
<reference evidence="4" key="1">
    <citation type="journal article" date="2019" name="Int. J. Syst. Evol. Microbiol.">
        <title>The Global Catalogue of Microorganisms (GCM) 10K type strain sequencing project: providing services to taxonomists for standard genome sequencing and annotation.</title>
        <authorList>
            <consortium name="The Broad Institute Genomics Platform"/>
            <consortium name="The Broad Institute Genome Sequencing Center for Infectious Disease"/>
            <person name="Wu L."/>
            <person name="Ma J."/>
        </authorList>
    </citation>
    <scope>NUCLEOTIDE SEQUENCE [LARGE SCALE GENOMIC DNA]</scope>
    <source>
        <strain evidence="4">IBRC-M 10813</strain>
    </source>
</reference>
<evidence type="ECO:0000313" key="3">
    <source>
        <dbReference type="EMBL" id="MFC4076668.1"/>
    </source>
</evidence>
<protein>
    <recommendedName>
        <fullName evidence="5">DUF1583 domain-containing protein</fullName>
    </recommendedName>
</protein>
<keyword evidence="2" id="KW-1133">Transmembrane helix</keyword>
<dbReference type="Proteomes" id="UP001595843">
    <property type="component" value="Unassembled WGS sequence"/>
</dbReference>
<keyword evidence="2" id="KW-0812">Transmembrane</keyword>
<sequence length="325" mass="37334">MVVWMTSMMIFVLTTPSPDTGVMIEHPVIQDQIFYPALPRKKGKRPKEAAERSDDDSQIQTGHCLITDPQTGRVKGVRIHARLKDRKTSSGTWHFIYPIYQRVKGIDGTHRLERRHRRIPSHDGEVFLSMKNPGKRRIIITWKDESTGKEKAESRRYDLVIPGIQMKADRKDEHGPTTIRARVGGKKVKGDWFLAVARMNGKILQFHQGEPRFTLALIKGKYLVRTVFNGKVDGSPVAIHETKRLWVREGKSGTYRINQAYDNRFVTPAEATEAVKGMVESGRLSDPEHKYAARRVVYYWAVAWLSVLLVAGLLYLRVRKRKSRH</sequence>
<proteinExistence type="predicted"/>
<comment type="caution">
    <text evidence="3">The sequence shown here is derived from an EMBL/GenBank/DDBJ whole genome shotgun (WGS) entry which is preliminary data.</text>
</comment>
<dbReference type="EMBL" id="JBHSAP010000009">
    <property type="protein sequence ID" value="MFC4076668.1"/>
    <property type="molecule type" value="Genomic_DNA"/>
</dbReference>
<keyword evidence="2" id="KW-0472">Membrane</keyword>
<evidence type="ECO:0000256" key="1">
    <source>
        <dbReference type="SAM" id="MobiDB-lite"/>
    </source>
</evidence>
<gene>
    <name evidence="3" type="ORF">ACFOUO_07580</name>
</gene>
<organism evidence="3 4">
    <name type="scientific">Salinithrix halophila</name>
    <dbReference type="NCBI Taxonomy" id="1485204"/>
    <lineage>
        <taxon>Bacteria</taxon>
        <taxon>Bacillati</taxon>
        <taxon>Bacillota</taxon>
        <taxon>Bacilli</taxon>
        <taxon>Bacillales</taxon>
        <taxon>Thermoactinomycetaceae</taxon>
        <taxon>Salinithrix</taxon>
    </lineage>
</organism>
<feature type="transmembrane region" description="Helical" evidence="2">
    <location>
        <begin position="297"/>
        <end position="316"/>
    </location>
</feature>
<accession>A0ABV8JE19</accession>
<evidence type="ECO:0000313" key="4">
    <source>
        <dbReference type="Proteomes" id="UP001595843"/>
    </source>
</evidence>